<dbReference type="Pfam" id="PF01207">
    <property type="entry name" value="Dus"/>
    <property type="match status" value="1"/>
</dbReference>
<dbReference type="InterPro" id="IPR035587">
    <property type="entry name" value="DUS-like_FMN-bd"/>
</dbReference>
<evidence type="ECO:0000256" key="1">
    <source>
        <dbReference type="SAM" id="MobiDB-lite"/>
    </source>
</evidence>
<dbReference type="VEuPathDB" id="FungiDB:H257_10473"/>
<dbReference type="InterPro" id="IPR052582">
    <property type="entry name" value="tRNA-DUS-like"/>
</dbReference>
<evidence type="ECO:0000313" key="4">
    <source>
        <dbReference type="Proteomes" id="UP000266196"/>
    </source>
</evidence>
<accession>A0A397FMI7</accession>
<dbReference type="PANTHER" id="PTHR45936">
    <property type="entry name" value="TRNA-DIHYDROURIDINE(20) SYNTHASE [NAD(P)+]-LIKE"/>
    <property type="match status" value="1"/>
</dbReference>
<dbReference type="Gene3D" id="3.30.160.60">
    <property type="entry name" value="Classic Zinc Finger"/>
    <property type="match status" value="1"/>
</dbReference>
<dbReference type="InterPro" id="IPR036236">
    <property type="entry name" value="Znf_C2H2_sf"/>
</dbReference>
<evidence type="ECO:0000313" key="3">
    <source>
        <dbReference type="EMBL" id="RHZ33808.1"/>
    </source>
</evidence>
<dbReference type="InterPro" id="IPR013785">
    <property type="entry name" value="Aldolase_TIM"/>
</dbReference>
<reference evidence="3 4" key="1">
    <citation type="submission" date="2018-08" db="EMBL/GenBank/DDBJ databases">
        <title>Aphanomyces genome sequencing and annotation.</title>
        <authorList>
            <person name="Minardi D."/>
            <person name="Oidtmann B."/>
            <person name="Van Der Giezen M."/>
            <person name="Studholme D.J."/>
        </authorList>
    </citation>
    <scope>NUCLEOTIDE SEQUENCE [LARGE SCALE GENOMIC DNA]</scope>
    <source>
        <strain evidence="3 4">197901</strain>
    </source>
</reference>
<feature type="region of interest" description="Disordered" evidence="1">
    <location>
        <begin position="294"/>
        <end position="320"/>
    </location>
</feature>
<protein>
    <recommendedName>
        <fullName evidence="2">C2H2-type domain-containing protein</fullName>
    </recommendedName>
</protein>
<dbReference type="GO" id="GO:0005737">
    <property type="term" value="C:cytoplasm"/>
    <property type="evidence" value="ECO:0007669"/>
    <property type="project" value="TreeGrafter"/>
</dbReference>
<feature type="domain" description="C2H2-type" evidence="2">
    <location>
        <begin position="242"/>
        <end position="264"/>
    </location>
</feature>
<dbReference type="PROSITE" id="PS00028">
    <property type="entry name" value="ZINC_FINGER_C2H2_1"/>
    <property type="match status" value="1"/>
</dbReference>
<comment type="caution">
    <text evidence="3">The sequence shown here is derived from an EMBL/GenBank/DDBJ whole genome shotgun (WGS) entry which is preliminary data.</text>
</comment>
<dbReference type="GO" id="GO:0017150">
    <property type="term" value="F:tRNA dihydrouridine synthase activity"/>
    <property type="evidence" value="ECO:0007669"/>
    <property type="project" value="TreeGrafter"/>
</dbReference>
<dbReference type="InterPro" id="IPR013087">
    <property type="entry name" value="Znf_C2H2_type"/>
</dbReference>
<dbReference type="EMBL" id="QUTE01006120">
    <property type="protein sequence ID" value="RHZ33808.1"/>
    <property type="molecule type" value="Genomic_DNA"/>
</dbReference>
<dbReference type="SUPFAM" id="SSF57667">
    <property type="entry name" value="beta-beta-alpha zinc fingers"/>
    <property type="match status" value="1"/>
</dbReference>
<dbReference type="PANTHER" id="PTHR45936:SF1">
    <property type="entry name" value="TRNA-DIHYDROURIDINE(20) SYNTHASE [NAD(P)+]-LIKE"/>
    <property type="match status" value="1"/>
</dbReference>
<gene>
    <name evidence="3" type="ORF">DYB31_012387</name>
</gene>
<dbReference type="SUPFAM" id="SSF51395">
    <property type="entry name" value="FMN-linked oxidoreductases"/>
    <property type="match status" value="1"/>
</dbReference>
<proteinExistence type="predicted"/>
<dbReference type="Proteomes" id="UP000266196">
    <property type="component" value="Unassembled WGS sequence"/>
</dbReference>
<dbReference type="Gene3D" id="3.20.20.70">
    <property type="entry name" value="Aldolase class I"/>
    <property type="match status" value="1"/>
</dbReference>
<evidence type="ECO:0000259" key="2">
    <source>
        <dbReference type="PROSITE" id="PS00028"/>
    </source>
</evidence>
<organism evidence="3 4">
    <name type="scientific">Aphanomyces astaci</name>
    <name type="common">Crayfish plague agent</name>
    <dbReference type="NCBI Taxonomy" id="112090"/>
    <lineage>
        <taxon>Eukaryota</taxon>
        <taxon>Sar</taxon>
        <taxon>Stramenopiles</taxon>
        <taxon>Oomycota</taxon>
        <taxon>Saprolegniomycetes</taxon>
        <taxon>Saprolegniales</taxon>
        <taxon>Verrucalvaceae</taxon>
        <taxon>Aphanomyces</taxon>
    </lineage>
</organism>
<name>A0A397FMI7_APHAT</name>
<sequence>MCVDVLNTVDYVTRNGDSVVFRTCAEESAKVVFQIGTASAVHALKAAETMYHHFHPSLHYRRHNASFQRPGPHELPSDDAHWDALPLIPSALSIPVLANGDIWNQDDIARIRQATGCQSVLVARGALSNASCFRAAGIVPYQQNVEAYLKVAADTDNAYQNTKYNISRMLPSKDVASTVDVATIAEAKSNADMFALFGLTDYYQSVQAGFQAKAAAAALRLPVYVPDRAYDDAHIKNRAFFCDPCGVQLLSAQDVAGHEKGKRHKNKVRTMASQAMAALSGMDTTNFSKSAAINDTHETDDDPVPKRVKHTTAGTNDDQV</sequence>
<dbReference type="AlphaFoldDB" id="A0A397FMI7"/>